<protein>
    <submittedName>
        <fullName evidence="1">Uncharacterized protein</fullName>
    </submittedName>
</protein>
<reference evidence="1" key="1">
    <citation type="submission" date="2023-06" db="EMBL/GenBank/DDBJ databases">
        <title>Genome-scale phylogeny and comparative genomics of the fungal order Sordariales.</title>
        <authorList>
            <consortium name="Lawrence Berkeley National Laboratory"/>
            <person name="Hensen N."/>
            <person name="Bonometti L."/>
            <person name="Westerberg I."/>
            <person name="Brannstrom I.O."/>
            <person name="Guillou S."/>
            <person name="Cros-Aarteil S."/>
            <person name="Calhoun S."/>
            <person name="Haridas S."/>
            <person name="Kuo A."/>
            <person name="Mondo S."/>
            <person name="Pangilinan J."/>
            <person name="Riley R."/>
            <person name="Labutti K."/>
            <person name="Andreopoulos B."/>
            <person name="Lipzen A."/>
            <person name="Chen C."/>
            <person name="Yanf M."/>
            <person name="Daum C."/>
            <person name="Ng V."/>
            <person name="Clum A."/>
            <person name="Steindorff A."/>
            <person name="Ohm R."/>
            <person name="Martin F."/>
            <person name="Silar P."/>
            <person name="Natvig D."/>
            <person name="Lalanne C."/>
            <person name="Gautier V."/>
            <person name="Ament-Velasquez S.L."/>
            <person name="Kruys A."/>
            <person name="Hutchinson M.I."/>
            <person name="Powell A.J."/>
            <person name="Barry K."/>
            <person name="Miller A.N."/>
            <person name="Grigoriev I.V."/>
            <person name="Debuchy R."/>
            <person name="Gladieux P."/>
            <person name="Thoren M.H."/>
            <person name="Johannesson H."/>
        </authorList>
    </citation>
    <scope>NUCLEOTIDE SEQUENCE</scope>
    <source>
        <strain evidence="1">SMH2532-1</strain>
    </source>
</reference>
<dbReference type="AlphaFoldDB" id="A0AA39YQG5"/>
<keyword evidence="2" id="KW-1185">Reference proteome</keyword>
<organism evidence="1 2">
    <name type="scientific">Cercophora newfieldiana</name>
    <dbReference type="NCBI Taxonomy" id="92897"/>
    <lineage>
        <taxon>Eukaryota</taxon>
        <taxon>Fungi</taxon>
        <taxon>Dikarya</taxon>
        <taxon>Ascomycota</taxon>
        <taxon>Pezizomycotina</taxon>
        <taxon>Sordariomycetes</taxon>
        <taxon>Sordariomycetidae</taxon>
        <taxon>Sordariales</taxon>
        <taxon>Lasiosphaeriaceae</taxon>
        <taxon>Cercophora</taxon>
    </lineage>
</organism>
<evidence type="ECO:0000313" key="2">
    <source>
        <dbReference type="Proteomes" id="UP001174936"/>
    </source>
</evidence>
<accession>A0AA39YQG5</accession>
<sequence>MSLPGWKDVKLDKEVVRASVSKRTTPGRCGRFSLSLLHYQNLEAYDVLDPEALAAVALHSDKYDCTGALRPWIPLWFGSTRRRSGPDDLGSLLVAAYFFRAPEQFKAVSARMCMLMAADANAVTEVAIDMVRESHPLRYDGVKLVESIGYRFGRPALLDEATLAAGASLGRIRTAKGQSSKLLSEVGANKALEGDVPRTTMASTAVWVDSRGDFDKVQSVLRNLGIVEPQQ</sequence>
<evidence type="ECO:0000313" key="1">
    <source>
        <dbReference type="EMBL" id="KAK0656778.1"/>
    </source>
</evidence>
<dbReference type="EMBL" id="JAULSV010000001">
    <property type="protein sequence ID" value="KAK0656778.1"/>
    <property type="molecule type" value="Genomic_DNA"/>
</dbReference>
<dbReference type="Proteomes" id="UP001174936">
    <property type="component" value="Unassembled WGS sequence"/>
</dbReference>
<gene>
    <name evidence="1" type="ORF">B0T16DRAFT_441643</name>
</gene>
<name>A0AA39YQG5_9PEZI</name>
<comment type="caution">
    <text evidence="1">The sequence shown here is derived from an EMBL/GenBank/DDBJ whole genome shotgun (WGS) entry which is preliminary data.</text>
</comment>
<proteinExistence type="predicted"/>